<keyword evidence="3 4" id="KW-0653">Protein transport</keyword>
<name>A0A976SLK1_THEOR</name>
<evidence type="ECO:0000313" key="6">
    <source>
        <dbReference type="Proteomes" id="UP000244803"/>
    </source>
</evidence>
<sequence>MSTAEELEKKAKSNSRKFLFGLFGNTLEEAQELYAQAGNKYKQLHKWHDASRCFAESAKLSEKNKDYMFTATNLVELSNCLKKINPNSDDFVDPLIRATQVYNIQGRFAQSGRIFKNVAETMEERLDYEGAMVYYKKSAETYELDEFGKVAGSQCLLKYADLASTLTDKYDEAINIYEAQARKNTKNDLLKYGVKDLLFKAGVLRILNSDPTDAKIALEKYDTWDETFKDTREGRFLQGLIESSESNDMGTFQEKMKDFDSFARLDNWKIKVLYKVSIGYRSGGLLEY</sequence>
<dbReference type="EMBL" id="CP056068">
    <property type="protein sequence ID" value="UVC54734.1"/>
    <property type="molecule type" value="Genomic_DNA"/>
</dbReference>
<evidence type="ECO:0000313" key="5">
    <source>
        <dbReference type="EMBL" id="UVC54734.1"/>
    </source>
</evidence>
<dbReference type="SUPFAM" id="SSF48452">
    <property type="entry name" value="TPR-like"/>
    <property type="match status" value="1"/>
</dbReference>
<keyword evidence="2 4" id="KW-0813">Transport</keyword>
<evidence type="ECO:0000256" key="1">
    <source>
        <dbReference type="ARBA" id="ARBA00010050"/>
    </source>
</evidence>
<comment type="subcellular location">
    <subcellularLocation>
        <location evidence="4">Membrane</location>
        <topology evidence="4">Peripheral membrane protein</topology>
    </subcellularLocation>
</comment>
<dbReference type="PANTHER" id="PTHR13768">
    <property type="entry name" value="SOLUBLE NSF ATTACHMENT PROTEIN SNAP"/>
    <property type="match status" value="1"/>
</dbReference>
<evidence type="ECO:0000256" key="3">
    <source>
        <dbReference type="ARBA" id="ARBA00022927"/>
    </source>
</evidence>
<comment type="function">
    <text evidence="4">Required for vesicular transport between the endoplasmic reticulum and the Golgi apparatus.</text>
</comment>
<dbReference type="GO" id="GO:0006886">
    <property type="term" value="P:intracellular protein transport"/>
    <property type="evidence" value="ECO:0007669"/>
    <property type="project" value="UniProtKB-UniRule"/>
</dbReference>
<reference evidence="5" key="1">
    <citation type="submission" date="2022-07" db="EMBL/GenBank/DDBJ databases">
        <title>Evaluation of T. orientalis genome assembly methods using nanopore sequencing and analysis of variation between genomes.</title>
        <authorList>
            <person name="Yam J."/>
            <person name="Micallef M.L."/>
            <person name="Liu M."/>
            <person name="Djordjevic S.P."/>
            <person name="Bogema D.R."/>
            <person name="Jenkins C."/>
        </authorList>
    </citation>
    <scope>NUCLEOTIDE SEQUENCE</scope>
    <source>
        <strain evidence="5">Fish Creek</strain>
    </source>
</reference>
<dbReference type="PANTHER" id="PTHR13768:SF8">
    <property type="entry name" value="ALPHA-SOLUBLE NSF ATTACHMENT PROTEIN"/>
    <property type="match status" value="1"/>
</dbReference>
<keyword evidence="4" id="KW-0472">Membrane</keyword>
<dbReference type="GO" id="GO:0019905">
    <property type="term" value="F:syntaxin binding"/>
    <property type="evidence" value="ECO:0007669"/>
    <property type="project" value="TreeGrafter"/>
</dbReference>
<dbReference type="Pfam" id="PF14938">
    <property type="entry name" value="SNAP"/>
    <property type="match status" value="1"/>
</dbReference>
<keyword evidence="4" id="KW-0931">ER-Golgi transport</keyword>
<dbReference type="AlphaFoldDB" id="A0A976SLK1"/>
<dbReference type="GO" id="GO:0005483">
    <property type="term" value="F:soluble NSF attachment protein activity"/>
    <property type="evidence" value="ECO:0007669"/>
    <property type="project" value="TreeGrafter"/>
</dbReference>
<accession>A0A976SLK1</accession>
<proteinExistence type="inferred from homology"/>
<evidence type="ECO:0008006" key="7">
    <source>
        <dbReference type="Google" id="ProtNLM"/>
    </source>
</evidence>
<evidence type="ECO:0000256" key="2">
    <source>
        <dbReference type="ARBA" id="ARBA00022448"/>
    </source>
</evidence>
<dbReference type="Gene3D" id="1.25.40.10">
    <property type="entry name" value="Tetratricopeptide repeat domain"/>
    <property type="match status" value="1"/>
</dbReference>
<dbReference type="InterPro" id="IPR011990">
    <property type="entry name" value="TPR-like_helical_dom_sf"/>
</dbReference>
<dbReference type="GO" id="GO:0005774">
    <property type="term" value="C:vacuolar membrane"/>
    <property type="evidence" value="ECO:0007669"/>
    <property type="project" value="TreeGrafter"/>
</dbReference>
<dbReference type="PRINTS" id="PR00448">
    <property type="entry name" value="NSFATTACHMNT"/>
</dbReference>
<protein>
    <recommendedName>
        <fullName evidence="7">Alpha-soluble NSF attachment protein</fullName>
    </recommendedName>
</protein>
<dbReference type="GO" id="GO:0031201">
    <property type="term" value="C:SNARE complex"/>
    <property type="evidence" value="ECO:0007669"/>
    <property type="project" value="TreeGrafter"/>
</dbReference>
<organism evidence="5 6">
    <name type="scientific">Theileria orientalis</name>
    <dbReference type="NCBI Taxonomy" id="68886"/>
    <lineage>
        <taxon>Eukaryota</taxon>
        <taxon>Sar</taxon>
        <taxon>Alveolata</taxon>
        <taxon>Apicomplexa</taxon>
        <taxon>Aconoidasida</taxon>
        <taxon>Piroplasmida</taxon>
        <taxon>Theileriidae</taxon>
        <taxon>Theileria</taxon>
    </lineage>
</organism>
<evidence type="ECO:0000256" key="4">
    <source>
        <dbReference type="RuleBase" id="RU367013"/>
    </source>
</evidence>
<comment type="similarity">
    <text evidence="1 4">Belongs to the SNAP family.</text>
</comment>
<dbReference type="InterPro" id="IPR000744">
    <property type="entry name" value="NSF_attach"/>
</dbReference>
<gene>
    <name evidence="5" type="ORF">MACJ_003704</name>
</gene>
<dbReference type="Proteomes" id="UP000244803">
    <property type="component" value="Chromosome 2"/>
</dbReference>
<dbReference type="CDD" id="cd15832">
    <property type="entry name" value="SNAP"/>
    <property type="match status" value="1"/>
</dbReference>
<dbReference type="GO" id="GO:0035494">
    <property type="term" value="P:SNARE complex disassembly"/>
    <property type="evidence" value="ECO:0007669"/>
    <property type="project" value="TreeGrafter"/>
</dbReference>